<sequence length="279" mass="29793">MSPLSHVDGPAGRIAYRRRGDGDPLVLLHPLALSGAVWEPVVDLLANRYDVIAPDARGHGASGWDGAPFDVGDMADDLIALLDGLGLPQVHLLGMSMGGSVAIDAAGRHPDRVRTLGLADTTAWYGDDAVPAWNERADRVLATSRADQVPFQVDRWFTERFRRERTDEVQRVVTIFVGTGSEAHAHACRALGAMDGRALLDRITAPTLAFAGEEDYATPPEMGRAVADGVARGRAMTLPALRHLSMIEAPRLAELAAAHIEGRPLPDPAALQTVTGAVR</sequence>
<dbReference type="GO" id="GO:0003824">
    <property type="term" value="F:catalytic activity"/>
    <property type="evidence" value="ECO:0007669"/>
    <property type="project" value="UniProtKB-ARBA"/>
</dbReference>
<organism evidence="2 3">
    <name type="scientific">Pseudonocardia endophytica</name>
    <dbReference type="NCBI Taxonomy" id="401976"/>
    <lineage>
        <taxon>Bacteria</taxon>
        <taxon>Bacillati</taxon>
        <taxon>Actinomycetota</taxon>
        <taxon>Actinomycetes</taxon>
        <taxon>Pseudonocardiales</taxon>
        <taxon>Pseudonocardiaceae</taxon>
        <taxon>Pseudonocardia</taxon>
    </lineage>
</organism>
<comment type="caution">
    <text evidence="2">The sequence shown here is derived from an EMBL/GenBank/DDBJ whole genome shotgun (WGS) entry which is preliminary data.</text>
</comment>
<dbReference type="PANTHER" id="PTHR43798">
    <property type="entry name" value="MONOACYLGLYCEROL LIPASE"/>
    <property type="match status" value="1"/>
</dbReference>
<proteinExistence type="predicted"/>
<evidence type="ECO:0000313" key="2">
    <source>
        <dbReference type="EMBL" id="TCK21826.1"/>
    </source>
</evidence>
<dbReference type="OrthoDB" id="9785847at2"/>
<keyword evidence="3" id="KW-1185">Reference proteome</keyword>
<dbReference type="EMBL" id="SMFZ01000002">
    <property type="protein sequence ID" value="TCK21826.1"/>
    <property type="molecule type" value="Genomic_DNA"/>
</dbReference>
<dbReference type="SUPFAM" id="SSF53474">
    <property type="entry name" value="alpha/beta-Hydrolases"/>
    <property type="match status" value="1"/>
</dbReference>
<dbReference type="PRINTS" id="PR00111">
    <property type="entry name" value="ABHYDROLASE"/>
</dbReference>
<dbReference type="AlphaFoldDB" id="A0A4V2PHR6"/>
<dbReference type="InterPro" id="IPR029058">
    <property type="entry name" value="AB_hydrolase_fold"/>
</dbReference>
<evidence type="ECO:0000313" key="3">
    <source>
        <dbReference type="Proteomes" id="UP000295560"/>
    </source>
</evidence>
<reference evidence="2 3" key="1">
    <citation type="submission" date="2019-03" db="EMBL/GenBank/DDBJ databases">
        <title>Sequencing the genomes of 1000 actinobacteria strains.</title>
        <authorList>
            <person name="Klenk H.-P."/>
        </authorList>
    </citation>
    <scope>NUCLEOTIDE SEQUENCE [LARGE SCALE GENOMIC DNA]</scope>
    <source>
        <strain evidence="2 3">DSM 44969</strain>
    </source>
</reference>
<accession>A0A4V2PHR6</accession>
<dbReference type="Proteomes" id="UP000295560">
    <property type="component" value="Unassembled WGS sequence"/>
</dbReference>
<dbReference type="InterPro" id="IPR000073">
    <property type="entry name" value="AB_hydrolase_1"/>
</dbReference>
<dbReference type="InterPro" id="IPR050266">
    <property type="entry name" value="AB_hydrolase_sf"/>
</dbReference>
<gene>
    <name evidence="2" type="ORF">EV378_5818</name>
</gene>
<dbReference type="Gene3D" id="3.40.50.1820">
    <property type="entry name" value="alpha/beta hydrolase"/>
    <property type="match status" value="1"/>
</dbReference>
<protein>
    <submittedName>
        <fullName evidence="2">3-oxoadipate enol-lactonase</fullName>
    </submittedName>
</protein>
<evidence type="ECO:0000259" key="1">
    <source>
        <dbReference type="Pfam" id="PF00561"/>
    </source>
</evidence>
<feature type="domain" description="AB hydrolase-1" evidence="1">
    <location>
        <begin position="24"/>
        <end position="229"/>
    </location>
</feature>
<dbReference type="Pfam" id="PF00561">
    <property type="entry name" value="Abhydrolase_1"/>
    <property type="match status" value="1"/>
</dbReference>
<name>A0A4V2PHR6_PSEEN</name>